<accession>A0A075JXY3</accession>
<gene>
    <name evidence="3" type="ORF">HY57_05425</name>
</gene>
<feature type="chain" id="PRO_5001707207" description="Lipoprotein" evidence="2">
    <location>
        <begin position="25"/>
        <end position="148"/>
    </location>
</feature>
<dbReference type="AlphaFoldDB" id="A0A075JXY3"/>
<evidence type="ECO:0000256" key="2">
    <source>
        <dbReference type="SAM" id="SignalP"/>
    </source>
</evidence>
<keyword evidence="2" id="KW-0732">Signal</keyword>
<evidence type="ECO:0000313" key="3">
    <source>
        <dbReference type="EMBL" id="AIF46739.1"/>
    </source>
</evidence>
<name>A0A075JXY3_9GAMM</name>
<evidence type="ECO:0000256" key="1">
    <source>
        <dbReference type="SAM" id="MobiDB-lite"/>
    </source>
</evidence>
<feature type="signal peptide" evidence="2">
    <location>
        <begin position="1"/>
        <end position="24"/>
    </location>
</feature>
<organism evidence="3 4">
    <name type="scientific">Dyella japonica A8</name>
    <dbReference type="NCBI Taxonomy" id="1217721"/>
    <lineage>
        <taxon>Bacteria</taxon>
        <taxon>Pseudomonadati</taxon>
        <taxon>Pseudomonadota</taxon>
        <taxon>Gammaproteobacteria</taxon>
        <taxon>Lysobacterales</taxon>
        <taxon>Rhodanobacteraceae</taxon>
        <taxon>Dyella</taxon>
    </lineage>
</organism>
<dbReference type="HOGENOM" id="CLU_124450_0_0_6"/>
<reference evidence="3 4" key="1">
    <citation type="submission" date="2014-07" db="EMBL/GenBank/DDBJ databases">
        <title>Complete Genome Sequence of Dyella japonica Strain A8 Isolated from Malaysian Tropical Soil.</title>
        <authorList>
            <person name="Hui R.K.H."/>
            <person name="Chen J.-W."/>
            <person name="Chan K.-G."/>
            <person name="Leung F.C.C."/>
        </authorList>
    </citation>
    <scope>NUCLEOTIDE SEQUENCE [LARGE SCALE GENOMIC DNA]</scope>
    <source>
        <strain evidence="3 4">A8</strain>
    </source>
</reference>
<dbReference type="KEGG" id="dja:HY57_05425"/>
<dbReference type="RefSeq" id="WP_026033638.1">
    <property type="nucleotide sequence ID" value="NZ_ALOY01000047.1"/>
</dbReference>
<dbReference type="InterPro" id="IPR045500">
    <property type="entry name" value="DUF6491"/>
</dbReference>
<keyword evidence="4" id="KW-1185">Reference proteome</keyword>
<dbReference type="EMBL" id="CP008884">
    <property type="protein sequence ID" value="AIF46739.1"/>
    <property type="molecule type" value="Genomic_DNA"/>
</dbReference>
<sequence length="148" mass="16193">MAVKTVLAAVAVVAALSGCARVGADYTSRMDARRQAYAAAAGTPVNSFHYFSLWSWEPLSDRQLAVYTRANEAWLIDLDGRCSNLEFTNHIGLTSSASEVSVKFDRVLTGPQDAPCFIKQIRPVDLKQLNAPQEGKPREVEEAPRPAK</sequence>
<dbReference type="Proteomes" id="UP000027987">
    <property type="component" value="Chromosome"/>
</dbReference>
<feature type="compositionally biased region" description="Basic and acidic residues" evidence="1">
    <location>
        <begin position="135"/>
        <end position="148"/>
    </location>
</feature>
<protein>
    <recommendedName>
        <fullName evidence="5">Lipoprotein</fullName>
    </recommendedName>
</protein>
<proteinExistence type="predicted"/>
<evidence type="ECO:0008006" key="5">
    <source>
        <dbReference type="Google" id="ProtNLM"/>
    </source>
</evidence>
<dbReference type="PROSITE" id="PS51257">
    <property type="entry name" value="PROKAR_LIPOPROTEIN"/>
    <property type="match status" value="1"/>
</dbReference>
<dbReference type="OrthoDB" id="6047015at2"/>
<evidence type="ECO:0000313" key="4">
    <source>
        <dbReference type="Proteomes" id="UP000027987"/>
    </source>
</evidence>
<dbReference type="PATRIC" id="fig|1217721.7.peg.1135"/>
<dbReference type="Pfam" id="PF20101">
    <property type="entry name" value="DUF6491"/>
    <property type="match status" value="1"/>
</dbReference>
<dbReference type="STRING" id="1217721.HY57_05425"/>
<feature type="region of interest" description="Disordered" evidence="1">
    <location>
        <begin position="128"/>
        <end position="148"/>
    </location>
</feature>